<protein>
    <submittedName>
        <fullName evidence="5">2-polyprenyl-6-methoxyphenol hydroxylase-like FAD-dependent oxidoreductase</fullName>
    </submittedName>
</protein>
<accession>A0A2V3VEE9</accession>
<dbReference type="AlphaFoldDB" id="A0A2V3VEE9"/>
<evidence type="ECO:0000256" key="2">
    <source>
        <dbReference type="ARBA" id="ARBA00023033"/>
    </source>
</evidence>
<name>A0A2V3VEE9_9SPHN</name>
<dbReference type="PRINTS" id="PR00420">
    <property type="entry name" value="RNGMNOXGNASE"/>
</dbReference>
<dbReference type="Pfam" id="PF01494">
    <property type="entry name" value="FAD_binding_3"/>
    <property type="match status" value="1"/>
</dbReference>
<keyword evidence="1" id="KW-0560">Oxidoreductase</keyword>
<keyword evidence="3" id="KW-0812">Transmembrane</keyword>
<evidence type="ECO:0000313" key="5">
    <source>
        <dbReference type="EMBL" id="PXW79201.1"/>
    </source>
</evidence>
<dbReference type="EMBL" id="QJJM01000001">
    <property type="protein sequence ID" value="PXW79201.1"/>
    <property type="molecule type" value="Genomic_DNA"/>
</dbReference>
<organism evidence="5 6">
    <name type="scientific">Blastomonas natatoria</name>
    <dbReference type="NCBI Taxonomy" id="34015"/>
    <lineage>
        <taxon>Bacteria</taxon>
        <taxon>Pseudomonadati</taxon>
        <taxon>Pseudomonadota</taxon>
        <taxon>Alphaproteobacteria</taxon>
        <taxon>Sphingomonadales</taxon>
        <taxon>Sphingomonadaceae</taxon>
        <taxon>Blastomonas</taxon>
    </lineage>
</organism>
<keyword evidence="3" id="KW-1133">Transmembrane helix</keyword>
<feature type="domain" description="FAD-binding" evidence="4">
    <location>
        <begin position="20"/>
        <end position="355"/>
    </location>
</feature>
<gene>
    <name evidence="5" type="ORF">C7451_101265</name>
</gene>
<reference evidence="5 6" key="1">
    <citation type="submission" date="2018-05" db="EMBL/GenBank/DDBJ databases">
        <title>Genomic Encyclopedia of Type Strains, Phase IV (KMG-IV): sequencing the most valuable type-strain genomes for metagenomic binning, comparative biology and taxonomic classification.</title>
        <authorList>
            <person name="Goeker M."/>
        </authorList>
    </citation>
    <scope>NUCLEOTIDE SEQUENCE [LARGE SCALE GENOMIC DNA]</scope>
    <source>
        <strain evidence="5 6">DSM 3183</strain>
    </source>
</reference>
<proteinExistence type="predicted"/>
<dbReference type="PANTHER" id="PTHR13789">
    <property type="entry name" value="MONOOXYGENASE"/>
    <property type="match status" value="1"/>
</dbReference>
<keyword evidence="2" id="KW-0503">Monooxygenase</keyword>
<dbReference type="InterPro" id="IPR036188">
    <property type="entry name" value="FAD/NAD-bd_sf"/>
</dbReference>
<dbReference type="GO" id="GO:0004497">
    <property type="term" value="F:monooxygenase activity"/>
    <property type="evidence" value="ECO:0007669"/>
    <property type="project" value="UniProtKB-KW"/>
</dbReference>
<dbReference type="PANTHER" id="PTHR13789:SF309">
    <property type="entry name" value="PUTATIVE (AFU_ORTHOLOGUE AFUA_6G14510)-RELATED"/>
    <property type="match status" value="1"/>
</dbReference>
<feature type="transmembrane region" description="Helical" evidence="3">
    <location>
        <begin position="20"/>
        <end position="38"/>
    </location>
</feature>
<dbReference type="InterPro" id="IPR002938">
    <property type="entry name" value="FAD-bd"/>
</dbReference>
<dbReference type="GO" id="GO:0071949">
    <property type="term" value="F:FAD binding"/>
    <property type="evidence" value="ECO:0007669"/>
    <property type="project" value="InterPro"/>
</dbReference>
<dbReference type="NCBIfam" id="NF005313">
    <property type="entry name" value="PRK06847.1"/>
    <property type="match status" value="1"/>
</dbReference>
<dbReference type="InterPro" id="IPR050493">
    <property type="entry name" value="FAD-dep_Monooxygenase_BioMet"/>
</dbReference>
<keyword evidence="6" id="KW-1185">Reference proteome</keyword>
<dbReference type="Gene3D" id="3.50.50.60">
    <property type="entry name" value="FAD/NAD(P)-binding domain"/>
    <property type="match status" value="1"/>
</dbReference>
<keyword evidence="3" id="KW-0472">Membrane</keyword>
<sequence>MNRPGYAITGGERHIGMKDMRILIVGGGIGGLTSAIALCRKGFDVEVIERDPDWSVYGVGIIQQGNVVRAMTELGLIDDYISAGFGFDRVQVYIPTGQCVADIPTPRLVEGYPGNVGIGRRALHKVLGDRAKEAGADIRLGITISTLVDDGEGVAVTFSDGSSGIFDLVIGADGLYSQTRETIFPDAPKPEFTGQSVWRYNFRRTPDVIGLQAYEGQTGIGLVPLSDELMYMYVTTPEPGNPWYAKEDLASTMRAKIAGVPSPAIQALVGQITEDDEVVYKPLEWMFLEGAWHKGRVVLLGDAVHATTPHLGQGAGMAIEDALVLADELVKADTLDAALTAYRDRRFERCRYIVESSRAICFGQIGKGPLVDNAKATQEMFMKVAEPI</sequence>
<evidence type="ECO:0000256" key="1">
    <source>
        <dbReference type="ARBA" id="ARBA00023002"/>
    </source>
</evidence>
<dbReference type="SUPFAM" id="SSF51905">
    <property type="entry name" value="FAD/NAD(P)-binding domain"/>
    <property type="match status" value="1"/>
</dbReference>
<dbReference type="Proteomes" id="UP000248014">
    <property type="component" value="Unassembled WGS sequence"/>
</dbReference>
<evidence type="ECO:0000259" key="4">
    <source>
        <dbReference type="Pfam" id="PF01494"/>
    </source>
</evidence>
<evidence type="ECO:0000256" key="3">
    <source>
        <dbReference type="SAM" id="Phobius"/>
    </source>
</evidence>
<comment type="caution">
    <text evidence="5">The sequence shown here is derived from an EMBL/GenBank/DDBJ whole genome shotgun (WGS) entry which is preliminary data.</text>
</comment>
<evidence type="ECO:0000313" key="6">
    <source>
        <dbReference type="Proteomes" id="UP000248014"/>
    </source>
</evidence>